<gene>
    <name evidence="1" type="ORF">FIBSPDRAFT_874113</name>
</gene>
<dbReference type="EMBL" id="KV417712">
    <property type="protein sequence ID" value="KZP08861.1"/>
    <property type="molecule type" value="Genomic_DNA"/>
</dbReference>
<dbReference type="AlphaFoldDB" id="A0A165XSS4"/>
<evidence type="ECO:0000313" key="1">
    <source>
        <dbReference type="EMBL" id="KZP08861.1"/>
    </source>
</evidence>
<proteinExistence type="predicted"/>
<organism evidence="1 2">
    <name type="scientific">Athelia psychrophila</name>
    <dbReference type="NCBI Taxonomy" id="1759441"/>
    <lineage>
        <taxon>Eukaryota</taxon>
        <taxon>Fungi</taxon>
        <taxon>Dikarya</taxon>
        <taxon>Basidiomycota</taxon>
        <taxon>Agaricomycotina</taxon>
        <taxon>Agaricomycetes</taxon>
        <taxon>Agaricomycetidae</taxon>
        <taxon>Atheliales</taxon>
        <taxon>Atheliaceae</taxon>
        <taxon>Athelia</taxon>
    </lineage>
</organism>
<protein>
    <submittedName>
        <fullName evidence="1">Uncharacterized protein</fullName>
    </submittedName>
</protein>
<keyword evidence="2" id="KW-1185">Reference proteome</keyword>
<sequence>MEAPAMDMTNMHLPAHPSAGGNIFSIDVNTPRAFMSLIGMPFLRFLAKHNAQFRGHPRVEGGRDL</sequence>
<name>A0A165XSS4_9AGAM</name>
<evidence type="ECO:0000313" key="2">
    <source>
        <dbReference type="Proteomes" id="UP000076532"/>
    </source>
</evidence>
<reference evidence="1 2" key="1">
    <citation type="journal article" date="2016" name="Mol. Biol. Evol.">
        <title>Comparative Genomics of Early-Diverging Mushroom-Forming Fungi Provides Insights into the Origins of Lignocellulose Decay Capabilities.</title>
        <authorList>
            <person name="Nagy L.G."/>
            <person name="Riley R."/>
            <person name="Tritt A."/>
            <person name="Adam C."/>
            <person name="Daum C."/>
            <person name="Floudas D."/>
            <person name="Sun H."/>
            <person name="Yadav J.S."/>
            <person name="Pangilinan J."/>
            <person name="Larsson K.H."/>
            <person name="Matsuura K."/>
            <person name="Barry K."/>
            <person name="Labutti K."/>
            <person name="Kuo R."/>
            <person name="Ohm R.A."/>
            <person name="Bhattacharya S.S."/>
            <person name="Shirouzu T."/>
            <person name="Yoshinaga Y."/>
            <person name="Martin F.M."/>
            <person name="Grigoriev I.V."/>
            <person name="Hibbett D.S."/>
        </authorList>
    </citation>
    <scope>NUCLEOTIDE SEQUENCE [LARGE SCALE GENOMIC DNA]</scope>
    <source>
        <strain evidence="1 2">CBS 109695</strain>
    </source>
</reference>
<dbReference type="Proteomes" id="UP000076532">
    <property type="component" value="Unassembled WGS sequence"/>
</dbReference>
<accession>A0A165XSS4</accession>